<dbReference type="SUPFAM" id="SSF56487">
    <property type="entry name" value="SRCR-like"/>
    <property type="match status" value="2"/>
</dbReference>
<dbReference type="Pfam" id="PF00047">
    <property type="entry name" value="ig"/>
    <property type="match status" value="1"/>
</dbReference>
<keyword evidence="9" id="KW-0812">Transmembrane</keyword>
<feature type="disulfide bond" evidence="8">
    <location>
        <begin position="203"/>
        <end position="213"/>
    </location>
</feature>
<feature type="disulfide bond" evidence="8">
    <location>
        <begin position="172"/>
        <end position="233"/>
    </location>
</feature>
<feature type="domain" description="Ig-like" evidence="11">
    <location>
        <begin position="351"/>
        <end position="435"/>
    </location>
</feature>
<keyword evidence="5 8" id="KW-1015">Disulfide bond</keyword>
<dbReference type="Pfam" id="PF00530">
    <property type="entry name" value="SRCR"/>
    <property type="match status" value="2"/>
</dbReference>
<gene>
    <name evidence="12" type="ORF">P4O66_000737</name>
</gene>
<dbReference type="SMART" id="SM00409">
    <property type="entry name" value="IG"/>
    <property type="match status" value="2"/>
</dbReference>
<keyword evidence="6" id="KW-0325">Glycoprotein</keyword>
<evidence type="ECO:0000256" key="9">
    <source>
        <dbReference type="SAM" id="Phobius"/>
    </source>
</evidence>
<evidence type="ECO:0000256" key="6">
    <source>
        <dbReference type="ARBA" id="ARBA00023180"/>
    </source>
</evidence>
<keyword evidence="3" id="KW-0732">Signal</keyword>
<dbReference type="Pfam" id="PF13895">
    <property type="entry name" value="Ig_2"/>
    <property type="match status" value="1"/>
</dbReference>
<evidence type="ECO:0000259" key="11">
    <source>
        <dbReference type="PROSITE" id="PS50835"/>
    </source>
</evidence>
<dbReference type="PROSITE" id="PS50835">
    <property type="entry name" value="IG_LIKE"/>
    <property type="match status" value="2"/>
</dbReference>
<feature type="disulfide bond" evidence="8">
    <location>
        <begin position="94"/>
        <end position="104"/>
    </location>
</feature>
<dbReference type="Pfam" id="PF13927">
    <property type="entry name" value="Ig_3"/>
    <property type="match status" value="1"/>
</dbReference>
<comment type="caution">
    <text evidence="12">The sequence shown here is derived from an EMBL/GenBank/DDBJ whole genome shotgun (WGS) entry which is preliminary data.</text>
</comment>
<keyword evidence="4" id="KW-0677">Repeat</keyword>
<dbReference type="Gene3D" id="3.10.250.10">
    <property type="entry name" value="SRCR-like domain"/>
    <property type="match status" value="2"/>
</dbReference>
<evidence type="ECO:0000256" key="8">
    <source>
        <dbReference type="PROSITE-ProRule" id="PRU00196"/>
    </source>
</evidence>
<dbReference type="Gene3D" id="2.60.40.10">
    <property type="entry name" value="Immunoglobulins"/>
    <property type="match status" value="3"/>
</dbReference>
<dbReference type="SUPFAM" id="SSF48726">
    <property type="entry name" value="Immunoglobulin"/>
    <property type="match status" value="3"/>
</dbReference>
<feature type="disulfide bond" evidence="8">
    <location>
        <begin position="50"/>
        <end position="114"/>
    </location>
</feature>
<dbReference type="PROSITE" id="PS50287">
    <property type="entry name" value="SRCR_2"/>
    <property type="match status" value="2"/>
</dbReference>
<proteinExistence type="predicted"/>
<feature type="domain" description="Ig-like" evidence="11">
    <location>
        <begin position="240"/>
        <end position="324"/>
    </location>
</feature>
<dbReference type="InterPro" id="IPR007110">
    <property type="entry name" value="Ig-like_dom"/>
</dbReference>
<dbReference type="PANTHER" id="PTHR48071:SF15">
    <property type="entry name" value="SRCR DOMAIN-CONTAINING PROTEIN"/>
    <property type="match status" value="1"/>
</dbReference>
<dbReference type="GO" id="GO:0004252">
    <property type="term" value="F:serine-type endopeptidase activity"/>
    <property type="evidence" value="ECO:0007669"/>
    <property type="project" value="TreeGrafter"/>
</dbReference>
<keyword evidence="9" id="KW-1133">Transmembrane helix</keyword>
<dbReference type="FunFam" id="3.10.250.10:FF:000006">
    <property type="entry name" value="neurotrypsin isoform X2"/>
    <property type="match status" value="1"/>
</dbReference>
<keyword evidence="2" id="KW-0964">Secreted</keyword>
<organism evidence="12 13">
    <name type="scientific">Electrophorus voltai</name>
    <dbReference type="NCBI Taxonomy" id="2609070"/>
    <lineage>
        <taxon>Eukaryota</taxon>
        <taxon>Metazoa</taxon>
        <taxon>Chordata</taxon>
        <taxon>Craniata</taxon>
        <taxon>Vertebrata</taxon>
        <taxon>Euteleostomi</taxon>
        <taxon>Actinopterygii</taxon>
        <taxon>Neopterygii</taxon>
        <taxon>Teleostei</taxon>
        <taxon>Ostariophysi</taxon>
        <taxon>Gymnotiformes</taxon>
        <taxon>Gymnotoidei</taxon>
        <taxon>Gymnotidae</taxon>
        <taxon>Electrophorus</taxon>
    </lineage>
</organism>
<feature type="domain" description="SRCR" evidence="10">
    <location>
        <begin position="25"/>
        <end position="125"/>
    </location>
</feature>
<comment type="subcellular location">
    <subcellularLocation>
        <location evidence="1">Secreted</location>
    </subcellularLocation>
</comment>
<dbReference type="SMART" id="SM00202">
    <property type="entry name" value="SR"/>
    <property type="match status" value="2"/>
</dbReference>
<feature type="domain" description="SRCR" evidence="10">
    <location>
        <begin position="134"/>
        <end position="234"/>
    </location>
</feature>
<feature type="disulfide bond" evidence="8">
    <location>
        <begin position="63"/>
        <end position="124"/>
    </location>
</feature>
<feature type="transmembrane region" description="Helical" evidence="9">
    <location>
        <begin position="552"/>
        <end position="576"/>
    </location>
</feature>
<dbReference type="EMBL" id="JAROKS010000012">
    <property type="protein sequence ID" value="KAK1797976.1"/>
    <property type="molecule type" value="Genomic_DNA"/>
</dbReference>
<feature type="disulfide bond" evidence="8">
    <location>
        <begin position="159"/>
        <end position="223"/>
    </location>
</feature>
<evidence type="ECO:0000256" key="5">
    <source>
        <dbReference type="ARBA" id="ARBA00023157"/>
    </source>
</evidence>
<dbReference type="PANTHER" id="PTHR48071">
    <property type="entry name" value="SRCR DOMAIN-CONTAINING PROTEIN"/>
    <property type="match status" value="1"/>
</dbReference>
<dbReference type="AlphaFoldDB" id="A0AAD8ZF98"/>
<dbReference type="InterPro" id="IPR036772">
    <property type="entry name" value="SRCR-like_dom_sf"/>
</dbReference>
<dbReference type="InterPro" id="IPR036179">
    <property type="entry name" value="Ig-like_dom_sf"/>
</dbReference>
<dbReference type="GO" id="GO:0005886">
    <property type="term" value="C:plasma membrane"/>
    <property type="evidence" value="ECO:0007669"/>
    <property type="project" value="TreeGrafter"/>
</dbReference>
<sequence length="645" mass="71407">MHYITYKAKVSSVLSASLLADGANIRLIGGSNTCCGRVEIYRNGQWGTVCDDDWDMKDAEVVCRQLGCGRALSAPTNAHFGQGSGPIFLDDVKCSGSERSLTQCSHPGFGKHNCGHGEDAGVTCSDFISWSIEIRLVNGKTRCCGRVELYRNGQWGTVCDDHWDMKDAEVVCRQLRCGRALRAPASAHFGQGQEPTWLDDVQCSGTEKYISQCSHGGFGKEDCGHDEDAGVICSGDLRSPKLFQVSSHSAFSPGETIQFRCTTPNPTCISTEFRLYRNGTLITTQTAEYTATFTLTVDASHQGQYSCGYSYQGNGIITSPTSSSTGITVGKWVKDTSQHSLEIFNVAIPIPQISLSPTNKVIWGKNVDITCSIETQYRGGTFTLLKHSGPFRQTKNGTSVTFTFPKVDFVHEGSYYCQYQTRVSMQDFTSPKSTSVGFSVLVILQKPSIFFNSPDGSFHQGPLRLEVTRGHSFSIICSTEPQYPGGSFHLEFSGSNISRTQSADNHSTTFIFPVADFIHQGNYNCFYEVDVSSHTFKSNSTELLVFTIRASLAPFIGSGVTAALLIILVPVSIYFIKRRKEQNQTDWKMEHRQCAKNTYEITRVNEMDDDDIYENAETIFQQQEDLDDSADDYVNVDSDDDYTNW</sequence>
<dbReference type="GO" id="GO:0031638">
    <property type="term" value="P:zymogen activation"/>
    <property type="evidence" value="ECO:0007669"/>
    <property type="project" value="TreeGrafter"/>
</dbReference>
<dbReference type="Proteomes" id="UP001239994">
    <property type="component" value="Unassembled WGS sequence"/>
</dbReference>
<accession>A0AAD8ZF98</accession>
<protein>
    <recommendedName>
        <fullName evidence="14">Deleted in malignant brain tumors 1 protein-like</fullName>
    </recommendedName>
</protein>
<evidence type="ECO:0000313" key="12">
    <source>
        <dbReference type="EMBL" id="KAK1797976.1"/>
    </source>
</evidence>
<evidence type="ECO:0008006" key="14">
    <source>
        <dbReference type="Google" id="ProtNLM"/>
    </source>
</evidence>
<evidence type="ECO:0000256" key="1">
    <source>
        <dbReference type="ARBA" id="ARBA00004613"/>
    </source>
</evidence>
<evidence type="ECO:0000256" key="7">
    <source>
        <dbReference type="ARBA" id="ARBA00023319"/>
    </source>
</evidence>
<reference evidence="12" key="1">
    <citation type="submission" date="2023-03" db="EMBL/GenBank/DDBJ databases">
        <title>Electrophorus voltai genome.</title>
        <authorList>
            <person name="Bian C."/>
        </authorList>
    </citation>
    <scope>NUCLEOTIDE SEQUENCE</scope>
    <source>
        <strain evidence="12">CB-2022</strain>
        <tissue evidence="12">Muscle</tissue>
    </source>
</reference>
<evidence type="ECO:0000256" key="4">
    <source>
        <dbReference type="ARBA" id="ARBA00022737"/>
    </source>
</evidence>
<keyword evidence="9" id="KW-0472">Membrane</keyword>
<evidence type="ECO:0000256" key="2">
    <source>
        <dbReference type="ARBA" id="ARBA00022525"/>
    </source>
</evidence>
<dbReference type="InterPro" id="IPR001190">
    <property type="entry name" value="SRCR"/>
</dbReference>
<dbReference type="FunFam" id="3.10.250.10:FF:000003">
    <property type="entry name" value="Deleted in malignant brain tumors 1"/>
    <property type="match status" value="1"/>
</dbReference>
<evidence type="ECO:0000256" key="3">
    <source>
        <dbReference type="ARBA" id="ARBA00022729"/>
    </source>
</evidence>
<evidence type="ECO:0000313" key="13">
    <source>
        <dbReference type="Proteomes" id="UP001239994"/>
    </source>
</evidence>
<name>A0AAD8ZF98_9TELE</name>
<dbReference type="PRINTS" id="PR00258">
    <property type="entry name" value="SPERACTRCPTR"/>
</dbReference>
<dbReference type="InterPro" id="IPR013151">
    <property type="entry name" value="Immunoglobulin_dom"/>
</dbReference>
<dbReference type="PROSITE" id="PS00420">
    <property type="entry name" value="SRCR_1"/>
    <property type="match status" value="1"/>
</dbReference>
<keyword evidence="13" id="KW-1185">Reference proteome</keyword>
<keyword evidence="7" id="KW-0393">Immunoglobulin domain</keyword>
<dbReference type="InterPro" id="IPR013783">
    <property type="entry name" value="Ig-like_fold"/>
</dbReference>
<dbReference type="InterPro" id="IPR003599">
    <property type="entry name" value="Ig_sub"/>
</dbReference>
<evidence type="ECO:0000259" key="10">
    <source>
        <dbReference type="PROSITE" id="PS50287"/>
    </source>
</evidence>
<dbReference type="GO" id="GO:0005615">
    <property type="term" value="C:extracellular space"/>
    <property type="evidence" value="ECO:0007669"/>
    <property type="project" value="TreeGrafter"/>
</dbReference>